<accession>A0ABW4ZM72</accession>
<dbReference type="RefSeq" id="WP_255901350.1">
    <property type="nucleotide sequence ID" value="NZ_JAFMZO010000002.1"/>
</dbReference>
<keyword evidence="1" id="KW-0812">Transmembrane</keyword>
<keyword evidence="1" id="KW-0472">Membrane</keyword>
<sequence length="152" mass="15914">MKLNFCYAAGISLLLTKISLPIANITVSRVSFAKESRYLCLKVFAMKKVFSMCLVAMFFLAACGSKSEGNATETSSSATRAINPPHGMPGHTCAVPDGAPLPDAAVQPNLQTSPVQTGVQSLPTEMNKAVSINPAHGQPGHRCDIAVGAPLN</sequence>
<reference evidence="3" key="1">
    <citation type="journal article" date="2019" name="Int. J. Syst. Evol. Microbiol.">
        <title>The Global Catalogue of Microorganisms (GCM) 10K type strain sequencing project: providing services to taxonomists for standard genome sequencing and annotation.</title>
        <authorList>
            <consortium name="The Broad Institute Genomics Platform"/>
            <consortium name="The Broad Institute Genome Sequencing Center for Infectious Disease"/>
            <person name="Wu L."/>
            <person name="Ma J."/>
        </authorList>
    </citation>
    <scope>NUCLEOTIDE SEQUENCE [LARGE SCALE GENOMIC DNA]</scope>
    <source>
        <strain evidence="3">KCTC 42217</strain>
    </source>
</reference>
<dbReference type="EMBL" id="JBHUHZ010000002">
    <property type="protein sequence ID" value="MFD2163143.1"/>
    <property type="molecule type" value="Genomic_DNA"/>
</dbReference>
<evidence type="ECO:0008006" key="4">
    <source>
        <dbReference type="Google" id="ProtNLM"/>
    </source>
</evidence>
<feature type="transmembrane region" description="Helical" evidence="1">
    <location>
        <begin position="43"/>
        <end position="63"/>
    </location>
</feature>
<evidence type="ECO:0000313" key="2">
    <source>
        <dbReference type="EMBL" id="MFD2163143.1"/>
    </source>
</evidence>
<evidence type="ECO:0000313" key="3">
    <source>
        <dbReference type="Proteomes" id="UP001597387"/>
    </source>
</evidence>
<comment type="caution">
    <text evidence="2">The sequence shown here is derived from an EMBL/GenBank/DDBJ whole genome shotgun (WGS) entry which is preliminary data.</text>
</comment>
<protein>
    <recommendedName>
        <fullName evidence="4">Lipoprotein</fullName>
    </recommendedName>
</protein>
<keyword evidence="3" id="KW-1185">Reference proteome</keyword>
<gene>
    <name evidence="2" type="ORF">ACFSJU_12125</name>
</gene>
<keyword evidence="1" id="KW-1133">Transmembrane helix</keyword>
<organism evidence="2 3">
    <name type="scientific">Paradesertivirga mongoliensis</name>
    <dbReference type="NCBI Taxonomy" id="2100740"/>
    <lineage>
        <taxon>Bacteria</taxon>
        <taxon>Pseudomonadati</taxon>
        <taxon>Bacteroidota</taxon>
        <taxon>Sphingobacteriia</taxon>
        <taxon>Sphingobacteriales</taxon>
        <taxon>Sphingobacteriaceae</taxon>
        <taxon>Paradesertivirga</taxon>
    </lineage>
</organism>
<name>A0ABW4ZM72_9SPHI</name>
<dbReference type="Proteomes" id="UP001597387">
    <property type="component" value="Unassembled WGS sequence"/>
</dbReference>
<evidence type="ECO:0000256" key="1">
    <source>
        <dbReference type="SAM" id="Phobius"/>
    </source>
</evidence>
<proteinExistence type="predicted"/>